<proteinExistence type="predicted"/>
<evidence type="ECO:0000313" key="4">
    <source>
        <dbReference type="Proteomes" id="UP000198859"/>
    </source>
</evidence>
<dbReference type="RefSeq" id="WP_157682772.1">
    <property type="nucleotide sequence ID" value="NZ_LT629757.1"/>
</dbReference>
<evidence type="ECO:0000256" key="2">
    <source>
        <dbReference type="SAM" id="Phobius"/>
    </source>
</evidence>
<organism evidence="3 4">
    <name type="scientific">Nocardioides scoriae</name>
    <dbReference type="NCBI Taxonomy" id="642780"/>
    <lineage>
        <taxon>Bacteria</taxon>
        <taxon>Bacillati</taxon>
        <taxon>Actinomycetota</taxon>
        <taxon>Actinomycetes</taxon>
        <taxon>Propionibacteriales</taxon>
        <taxon>Nocardioidaceae</taxon>
        <taxon>Nocardioides</taxon>
    </lineage>
</organism>
<name>A0A1H1QH60_9ACTN</name>
<keyword evidence="2" id="KW-0812">Transmembrane</keyword>
<feature type="transmembrane region" description="Helical" evidence="2">
    <location>
        <begin position="263"/>
        <end position="284"/>
    </location>
</feature>
<keyword evidence="2" id="KW-0472">Membrane</keyword>
<feature type="region of interest" description="Disordered" evidence="1">
    <location>
        <begin position="289"/>
        <end position="311"/>
    </location>
</feature>
<dbReference type="Pfam" id="PF11271">
    <property type="entry name" value="PorA"/>
    <property type="match status" value="1"/>
</dbReference>
<reference evidence="4" key="1">
    <citation type="submission" date="2016-10" db="EMBL/GenBank/DDBJ databases">
        <authorList>
            <person name="Varghese N."/>
            <person name="Submissions S."/>
        </authorList>
    </citation>
    <scope>NUCLEOTIDE SEQUENCE [LARGE SCALE GENOMIC DNA]</scope>
    <source>
        <strain evidence="4">DSM 22127</strain>
    </source>
</reference>
<keyword evidence="4" id="KW-1185">Reference proteome</keyword>
<keyword evidence="2" id="KW-1133">Transmembrane helix</keyword>
<dbReference type="EMBL" id="LT629757">
    <property type="protein sequence ID" value="SDS22653.1"/>
    <property type="molecule type" value="Genomic_DNA"/>
</dbReference>
<protein>
    <recommendedName>
        <fullName evidence="5">DUF3068 domain-containing protein</fullName>
    </recommendedName>
</protein>
<gene>
    <name evidence="3" type="ORF">SAMN04488570_1411</name>
</gene>
<sequence>MRKLAPVLFGLGGFLLVAGLIAAFWAPGAVKKTPLDVDSTTRLAGQVEKLDTATGELEGNPVKATSITKADSERSSDSTVLFTNSQCLVIDTDDPGDCVDGEDPRLITASTDVWAASRSTALAVDSDQLPSDAVPHEGLTNKWPFGAEEKTYPYWDGTTAKAVPAKFDRTETVRGLDVNVYQVDIQKAPIEIGEGIPGTYDDLKEIWIDPATGAIINQVDDQQRYLEDGTKVLDLQLSFTDEQVATNVKDTEANVSSLKLITFWVPVVGIVLGLLLLLGAVLALRSARRPGDGSAATTSAQVDEPTPSRAT</sequence>
<evidence type="ECO:0008006" key="5">
    <source>
        <dbReference type="Google" id="ProtNLM"/>
    </source>
</evidence>
<evidence type="ECO:0000256" key="1">
    <source>
        <dbReference type="SAM" id="MobiDB-lite"/>
    </source>
</evidence>
<dbReference type="AlphaFoldDB" id="A0A1H1QH60"/>
<dbReference type="InterPro" id="IPR021424">
    <property type="entry name" value="PorA"/>
</dbReference>
<evidence type="ECO:0000313" key="3">
    <source>
        <dbReference type="EMBL" id="SDS22653.1"/>
    </source>
</evidence>
<dbReference type="OrthoDB" id="153031at2"/>
<dbReference type="Proteomes" id="UP000198859">
    <property type="component" value="Chromosome I"/>
</dbReference>
<dbReference type="STRING" id="642780.SAMN04488570_1411"/>
<accession>A0A1H1QH60</accession>